<dbReference type="EMBL" id="JANBUH010000775">
    <property type="protein sequence ID" value="KAJ2749486.1"/>
    <property type="molecule type" value="Genomic_DNA"/>
</dbReference>
<gene>
    <name evidence="3" type="ORF">GGI19_005636</name>
</gene>
<feature type="chain" id="PRO_5040740127" evidence="2">
    <location>
        <begin position="21"/>
        <end position="200"/>
    </location>
</feature>
<sequence>MKTGAVTTSIWLLAVAVALAETGGDSGAVAGGRHVKIGRIPRGLEHYAKRDGEESSSGSAKTTPTPTPSKSDNGNNNNSSSGGSTSAKPTSQSTSAKPTNNGSSKGSSSGTEQGPLDTDKEHSSSPTHTNTSGSNNGGGSSSKGGQSGDTDAEGNPILTNEHASYWNMITPTGVSYLSGGWRVVPGAAMVAAAVVVGAFI</sequence>
<comment type="caution">
    <text evidence="3">The sequence shown here is derived from an EMBL/GenBank/DDBJ whole genome shotgun (WGS) entry which is preliminary data.</text>
</comment>
<feature type="compositionally biased region" description="Polar residues" evidence="1">
    <location>
        <begin position="87"/>
        <end position="101"/>
    </location>
</feature>
<feature type="compositionally biased region" description="Gly residues" evidence="1">
    <location>
        <begin position="135"/>
        <end position="147"/>
    </location>
</feature>
<dbReference type="OrthoDB" id="5591482at2759"/>
<evidence type="ECO:0000256" key="1">
    <source>
        <dbReference type="SAM" id="MobiDB-lite"/>
    </source>
</evidence>
<organism evidence="3 4">
    <name type="scientific">Coemansia pectinata</name>
    <dbReference type="NCBI Taxonomy" id="1052879"/>
    <lineage>
        <taxon>Eukaryota</taxon>
        <taxon>Fungi</taxon>
        <taxon>Fungi incertae sedis</taxon>
        <taxon>Zoopagomycota</taxon>
        <taxon>Kickxellomycotina</taxon>
        <taxon>Kickxellomycetes</taxon>
        <taxon>Kickxellales</taxon>
        <taxon>Kickxellaceae</taxon>
        <taxon>Coemansia</taxon>
    </lineage>
</organism>
<dbReference type="Proteomes" id="UP001140011">
    <property type="component" value="Unassembled WGS sequence"/>
</dbReference>
<keyword evidence="2" id="KW-0732">Signal</keyword>
<evidence type="ECO:0000313" key="4">
    <source>
        <dbReference type="Proteomes" id="UP001140011"/>
    </source>
</evidence>
<feature type="compositionally biased region" description="Low complexity" evidence="1">
    <location>
        <begin position="55"/>
        <end position="86"/>
    </location>
</feature>
<evidence type="ECO:0000313" key="3">
    <source>
        <dbReference type="EMBL" id="KAJ2749486.1"/>
    </source>
</evidence>
<accession>A0A9W8GRY5</accession>
<feature type="compositionally biased region" description="Low complexity" evidence="1">
    <location>
        <begin position="124"/>
        <end position="134"/>
    </location>
</feature>
<protein>
    <submittedName>
        <fullName evidence="3">Uncharacterized protein</fullName>
    </submittedName>
</protein>
<proteinExistence type="predicted"/>
<feature type="compositionally biased region" description="Basic and acidic residues" evidence="1">
    <location>
        <begin position="42"/>
        <end position="53"/>
    </location>
</feature>
<feature type="signal peptide" evidence="2">
    <location>
        <begin position="1"/>
        <end position="20"/>
    </location>
</feature>
<reference evidence="3" key="1">
    <citation type="submission" date="2022-07" db="EMBL/GenBank/DDBJ databases">
        <title>Phylogenomic reconstructions and comparative analyses of Kickxellomycotina fungi.</title>
        <authorList>
            <person name="Reynolds N.K."/>
            <person name="Stajich J.E."/>
            <person name="Barry K."/>
            <person name="Grigoriev I.V."/>
            <person name="Crous P."/>
            <person name="Smith M.E."/>
        </authorList>
    </citation>
    <scope>NUCLEOTIDE SEQUENCE</scope>
    <source>
        <strain evidence="3">BCRC 34297</strain>
    </source>
</reference>
<dbReference type="AlphaFoldDB" id="A0A9W8GRY5"/>
<evidence type="ECO:0000256" key="2">
    <source>
        <dbReference type="SAM" id="SignalP"/>
    </source>
</evidence>
<keyword evidence="4" id="KW-1185">Reference proteome</keyword>
<feature type="region of interest" description="Disordered" evidence="1">
    <location>
        <begin position="41"/>
        <end position="157"/>
    </location>
</feature>
<name>A0A9W8GRY5_9FUNG</name>